<dbReference type="OrthoDB" id="115716at2157"/>
<dbReference type="eggNOG" id="arCOG05298">
    <property type="taxonomic scope" value="Archaea"/>
</dbReference>
<dbReference type="STRING" id="521011.Mpal_0503"/>
<keyword evidence="2" id="KW-1185">Reference proteome</keyword>
<dbReference type="AlphaFoldDB" id="B8GKJ3"/>
<organism evidence="1 2">
    <name type="scientific">Methanosphaerula palustris (strain ATCC BAA-1556 / DSM 19958 / E1-9c)</name>
    <dbReference type="NCBI Taxonomy" id="521011"/>
    <lineage>
        <taxon>Archaea</taxon>
        <taxon>Methanobacteriati</taxon>
        <taxon>Methanobacteriota</taxon>
        <taxon>Stenosarchaea group</taxon>
        <taxon>Methanomicrobia</taxon>
        <taxon>Methanomicrobiales</taxon>
        <taxon>Methanoregulaceae</taxon>
        <taxon>Methanosphaerula</taxon>
    </lineage>
</organism>
<evidence type="ECO:0008006" key="3">
    <source>
        <dbReference type="Google" id="ProtNLM"/>
    </source>
</evidence>
<reference evidence="1 2" key="1">
    <citation type="journal article" date="2015" name="Genome Announc.">
        <title>Complete Genome Sequence of Methanosphaerula palustris E1-9CT, a Hydrogenotrophic Methanogen Isolated from a Minerotrophic Fen Peatland.</title>
        <authorList>
            <person name="Cadillo-Quiroz H."/>
            <person name="Browne P."/>
            <person name="Kyrpides N."/>
            <person name="Woyke T."/>
            <person name="Goodwin L."/>
            <person name="Detter C."/>
            <person name="Yavitt J.B."/>
            <person name="Zinder S.H."/>
        </authorList>
    </citation>
    <scope>NUCLEOTIDE SEQUENCE [LARGE SCALE GENOMIC DNA]</scope>
    <source>
        <strain evidence="2">ATCC BAA-1556 / DSM 19958 / E1-9c</strain>
    </source>
</reference>
<accession>B8GKJ3</accession>
<proteinExistence type="predicted"/>
<dbReference type="KEGG" id="mpl:Mpal_0503"/>
<gene>
    <name evidence="1" type="ordered locus">Mpal_0503</name>
</gene>
<evidence type="ECO:0000313" key="2">
    <source>
        <dbReference type="Proteomes" id="UP000002457"/>
    </source>
</evidence>
<evidence type="ECO:0000313" key="1">
    <source>
        <dbReference type="EMBL" id="ACL15876.1"/>
    </source>
</evidence>
<dbReference type="Proteomes" id="UP000002457">
    <property type="component" value="Chromosome"/>
</dbReference>
<dbReference type="GeneID" id="7271919"/>
<dbReference type="RefSeq" id="WP_012617195.1">
    <property type="nucleotide sequence ID" value="NC_011832.1"/>
</dbReference>
<name>B8GKJ3_METPE</name>
<dbReference type="HOGENOM" id="CLU_2103498_0_0_2"/>
<dbReference type="EMBL" id="CP001338">
    <property type="protein sequence ID" value="ACL15876.1"/>
    <property type="molecule type" value="Genomic_DNA"/>
</dbReference>
<sequence length="113" mass="12658">MDQQLHIEIIGLKNASCSPFPCDDERTCGLTACHPSGKLLPAVDALRQAVENEYGEKVTLSLVLIDDQVPDYVGTILRDQYPPIPFVLIDRELVPMGRISLEQIKKEIDRRLA</sequence>
<protein>
    <recommendedName>
        <fullName evidence="3">DUF1462 family protein</fullName>
    </recommendedName>
</protein>